<feature type="region of interest" description="Disordered" evidence="1">
    <location>
        <begin position="115"/>
        <end position="138"/>
    </location>
</feature>
<organism evidence="2 3">
    <name type="scientific">Paracidobacterium acidisoli</name>
    <dbReference type="NCBI Taxonomy" id="2303751"/>
    <lineage>
        <taxon>Bacteria</taxon>
        <taxon>Pseudomonadati</taxon>
        <taxon>Acidobacteriota</taxon>
        <taxon>Terriglobia</taxon>
        <taxon>Terriglobales</taxon>
        <taxon>Acidobacteriaceae</taxon>
        <taxon>Paracidobacterium</taxon>
    </lineage>
</organism>
<gene>
    <name evidence="2" type="ORF">D0Y96_03120</name>
</gene>
<dbReference type="Pfam" id="PF05973">
    <property type="entry name" value="Gp49"/>
    <property type="match status" value="1"/>
</dbReference>
<name>A0A372IVZ3_9BACT</name>
<protein>
    <submittedName>
        <fullName evidence="2">Type II toxin-antitoxin system RelE/ParE family toxin</fullName>
    </submittedName>
</protein>
<evidence type="ECO:0000256" key="1">
    <source>
        <dbReference type="SAM" id="MobiDB-lite"/>
    </source>
</evidence>
<accession>A0A372IVZ3</accession>
<comment type="caution">
    <text evidence="2">The sequence shown here is derived from an EMBL/GenBank/DDBJ whole genome shotgun (WGS) entry which is preliminary data.</text>
</comment>
<dbReference type="Proteomes" id="UP000264702">
    <property type="component" value="Unassembled WGS sequence"/>
</dbReference>
<sequence length="138" mass="15936">MSRDASASWKIDFFEEEDGSFPVRNWLDGLPEGVRGKVLARIDLLRKGGPTLDYPYTSQIEGKLREARLRMGKTRYRVLYFFDENRTAILLHGFTKDTASVEELDKRVGRDRMARHESRLNKLSSAKAKLKQTEGKSR</sequence>
<evidence type="ECO:0000313" key="3">
    <source>
        <dbReference type="Proteomes" id="UP000264702"/>
    </source>
</evidence>
<keyword evidence="3" id="KW-1185">Reference proteome</keyword>
<evidence type="ECO:0000313" key="2">
    <source>
        <dbReference type="EMBL" id="RFU18553.1"/>
    </source>
</evidence>
<dbReference type="InterPro" id="IPR009241">
    <property type="entry name" value="HigB-like"/>
</dbReference>
<dbReference type="OrthoDB" id="573082at2"/>
<dbReference type="EMBL" id="QVQT01000001">
    <property type="protein sequence ID" value="RFU18553.1"/>
    <property type="molecule type" value="Genomic_DNA"/>
</dbReference>
<reference evidence="2 3" key="1">
    <citation type="submission" date="2018-08" db="EMBL/GenBank/DDBJ databases">
        <title>Acidipila sp. 4G-K13, an acidobacterium isolated from forest soil.</title>
        <authorList>
            <person name="Gao Z.-H."/>
            <person name="Qiu L.-H."/>
        </authorList>
    </citation>
    <scope>NUCLEOTIDE SEQUENCE [LARGE SCALE GENOMIC DNA]</scope>
    <source>
        <strain evidence="2 3">4G-K13</strain>
    </source>
</reference>
<proteinExistence type="predicted"/>
<dbReference type="RefSeq" id="WP_117297848.1">
    <property type="nucleotide sequence ID" value="NZ_QVQT02000001.1"/>
</dbReference>
<dbReference type="AlphaFoldDB" id="A0A372IVZ3"/>